<evidence type="ECO:0000256" key="4">
    <source>
        <dbReference type="ARBA" id="ARBA00022705"/>
    </source>
</evidence>
<evidence type="ECO:0000313" key="7">
    <source>
        <dbReference type="EMBL" id="OUS48193.1"/>
    </source>
</evidence>
<dbReference type="PANTHER" id="PTHR11669">
    <property type="entry name" value="REPLICATION FACTOR C / DNA POLYMERASE III GAMMA-TAU SUBUNIT"/>
    <property type="match status" value="1"/>
</dbReference>
<dbReference type="GO" id="GO:0005634">
    <property type="term" value="C:nucleus"/>
    <property type="evidence" value="ECO:0007669"/>
    <property type="project" value="UniProtKB-SubCell"/>
</dbReference>
<organism evidence="7">
    <name type="scientific">Ostreococcus tauri</name>
    <name type="common">Marine green alga</name>
    <dbReference type="NCBI Taxonomy" id="70448"/>
    <lineage>
        <taxon>Eukaryota</taxon>
        <taxon>Viridiplantae</taxon>
        <taxon>Chlorophyta</taxon>
        <taxon>Mamiellophyceae</taxon>
        <taxon>Mamiellales</taxon>
        <taxon>Bathycoccaceae</taxon>
        <taxon>Ostreococcus</taxon>
    </lineage>
</organism>
<evidence type="ECO:0000256" key="5">
    <source>
        <dbReference type="ARBA" id="ARBA00023242"/>
    </source>
</evidence>
<evidence type="ECO:0000256" key="1">
    <source>
        <dbReference type="ARBA" id="ARBA00002386"/>
    </source>
</evidence>
<dbReference type="InterPro" id="IPR027417">
    <property type="entry name" value="P-loop_NTPase"/>
</dbReference>
<protein>
    <submittedName>
        <fullName evidence="7">Putative replication factor</fullName>
    </submittedName>
</protein>
<dbReference type="GO" id="GO:0005663">
    <property type="term" value="C:DNA replication factor C complex"/>
    <property type="evidence" value="ECO:0007669"/>
    <property type="project" value="TreeGrafter"/>
</dbReference>
<dbReference type="FunFam" id="1.20.272.10:FF:000002">
    <property type="entry name" value="Replication factor C subunit 3"/>
    <property type="match status" value="1"/>
</dbReference>
<dbReference type="GO" id="GO:0006271">
    <property type="term" value="P:DNA strand elongation involved in DNA replication"/>
    <property type="evidence" value="ECO:0007669"/>
    <property type="project" value="UniProtKB-ARBA"/>
</dbReference>
<dbReference type="FunFam" id="1.10.8.60:FF:000030">
    <property type="entry name" value="replication factor C subunit 3"/>
    <property type="match status" value="1"/>
</dbReference>
<dbReference type="Gene3D" id="1.10.8.60">
    <property type="match status" value="1"/>
</dbReference>
<accession>A0A1Y5IJB3</accession>
<proteinExistence type="inferred from homology"/>
<dbReference type="InterPro" id="IPR003593">
    <property type="entry name" value="AAA+_ATPase"/>
</dbReference>
<dbReference type="GO" id="GO:0003677">
    <property type="term" value="F:DNA binding"/>
    <property type="evidence" value="ECO:0007669"/>
    <property type="project" value="InterPro"/>
</dbReference>
<evidence type="ECO:0000259" key="6">
    <source>
        <dbReference type="SMART" id="SM00382"/>
    </source>
</evidence>
<sequence length="397" mass="44915">MESASTREGISELDARRCAAVSRPKRAISQFHSRERPRAMSAALWVDKHRPHELGDATTVNARTAKHLKLLIARGDCPHLFFHGPSGAGKKTLALAVLREIFGAGVEKVKLENKTWKIDQNDRGVEVELAMMSSNFHCEMNPSDCGSKDRYVVQEVIKEMARSRPIDADGIEGYKVLVLTEVDRLSREAQYGLRRTMEKYSASCRLFLIAERPSKVMDALQSRCLPIRVPGPSIEEIENLLHEVAKKEKLELPPELATRVAQASGRNMRRALLTLETCRVMNYPFKPTQAVQTTDWELYINQIGSEILAEQSPSRLLQVRGRLYELFVNCIPPEIILTNLAKALMKRVDVEVKHQICFWAAHFEVRMQRGGKPIMHLEAFVAQFMALYKSHLVAAFG</sequence>
<keyword evidence="4" id="KW-0235">DNA replication</keyword>
<dbReference type="GO" id="GO:0003689">
    <property type="term" value="F:DNA clamp loader activity"/>
    <property type="evidence" value="ECO:0007669"/>
    <property type="project" value="TreeGrafter"/>
</dbReference>
<name>A0A1Y5IJB3_OSTTA</name>
<comment type="similarity">
    <text evidence="3">Belongs to the activator 1 small subunits family.</text>
</comment>
<feature type="domain" description="AAA+ ATPase" evidence="6">
    <location>
        <begin position="76"/>
        <end position="235"/>
    </location>
</feature>
<dbReference type="SUPFAM" id="SSF48019">
    <property type="entry name" value="post-AAA+ oligomerization domain-like"/>
    <property type="match status" value="1"/>
</dbReference>
<dbReference type="Pfam" id="PF13177">
    <property type="entry name" value="DNA_pol3_delta2"/>
    <property type="match status" value="1"/>
</dbReference>
<reference evidence="7" key="1">
    <citation type="submission" date="2017-04" db="EMBL/GenBank/DDBJ databases">
        <title>Population genomics of picophytoplankton unveils novel chromosome hypervariability.</title>
        <authorList>
            <consortium name="DOE Joint Genome Institute"/>
            <person name="Blanc-Mathieu R."/>
            <person name="Krasovec M."/>
            <person name="Hebrard M."/>
            <person name="Yau S."/>
            <person name="Desgranges E."/>
            <person name="Martin J."/>
            <person name="Schackwitz W."/>
            <person name="Kuo A."/>
            <person name="Salin G."/>
            <person name="Donnadieu C."/>
            <person name="Desdevises Y."/>
            <person name="Sanchez-Ferandin S."/>
            <person name="Moreau H."/>
            <person name="Rivals E."/>
            <person name="Grigoriev I.V."/>
            <person name="Grimsley N."/>
            <person name="Eyre-Walker A."/>
            <person name="Piganeau G."/>
        </authorList>
    </citation>
    <scope>NUCLEOTIDE SEQUENCE [LARGE SCALE GENOMIC DNA]</scope>
    <source>
        <strain evidence="7">RCC 1115</strain>
    </source>
</reference>
<dbReference type="InterPro" id="IPR050238">
    <property type="entry name" value="DNA_Rep/Repair_Clamp_Loader"/>
</dbReference>
<dbReference type="Gene3D" id="1.20.272.10">
    <property type="match status" value="1"/>
</dbReference>
<dbReference type="Pfam" id="PF21960">
    <property type="entry name" value="RCF1-5-like_lid"/>
    <property type="match status" value="1"/>
</dbReference>
<dbReference type="CDD" id="cd00009">
    <property type="entry name" value="AAA"/>
    <property type="match status" value="1"/>
</dbReference>
<dbReference type="GO" id="GO:0006281">
    <property type="term" value="P:DNA repair"/>
    <property type="evidence" value="ECO:0007669"/>
    <property type="project" value="UniProtKB-ARBA"/>
</dbReference>
<evidence type="ECO:0000256" key="3">
    <source>
        <dbReference type="ARBA" id="ARBA00005378"/>
    </source>
</evidence>
<dbReference type="SMART" id="SM00382">
    <property type="entry name" value="AAA"/>
    <property type="match status" value="1"/>
</dbReference>
<dbReference type="InterPro" id="IPR008921">
    <property type="entry name" value="DNA_pol3_clamp-load_cplx_C"/>
</dbReference>
<dbReference type="AlphaFoldDB" id="A0A1Y5IJB3"/>
<evidence type="ECO:0000256" key="2">
    <source>
        <dbReference type="ARBA" id="ARBA00004123"/>
    </source>
</evidence>
<dbReference type="PANTHER" id="PTHR11669:SF1">
    <property type="entry name" value="REPLICATION FACTOR C SUBUNIT 3"/>
    <property type="match status" value="1"/>
</dbReference>
<dbReference type="eggNOG" id="KOG2035">
    <property type="taxonomic scope" value="Eukaryota"/>
</dbReference>
<comment type="subcellular location">
    <subcellularLocation>
        <location evidence="2">Nucleus</location>
    </subcellularLocation>
</comment>
<dbReference type="Gene3D" id="3.40.50.300">
    <property type="entry name" value="P-loop containing nucleotide triphosphate hydrolases"/>
    <property type="match status" value="1"/>
</dbReference>
<dbReference type="EMBL" id="KZ155776">
    <property type="protein sequence ID" value="OUS48193.1"/>
    <property type="molecule type" value="Genomic_DNA"/>
</dbReference>
<dbReference type="SUPFAM" id="SSF52540">
    <property type="entry name" value="P-loop containing nucleoside triphosphate hydrolases"/>
    <property type="match status" value="1"/>
</dbReference>
<keyword evidence="5" id="KW-0539">Nucleus</keyword>
<dbReference type="Proteomes" id="UP000195557">
    <property type="component" value="Unassembled WGS sequence"/>
</dbReference>
<comment type="function">
    <text evidence="1">May be involved in DNA replication and thus regulate cell proliferation.</text>
</comment>
<dbReference type="Pfam" id="PF22534">
    <property type="entry name" value="RFC_C"/>
    <property type="match status" value="1"/>
</dbReference>
<gene>
    <name evidence="7" type="ORF">BE221DRAFT_69957</name>
</gene>
<dbReference type="FunFam" id="3.40.50.300:FF:000136">
    <property type="entry name" value="Replication factor C subunit 5"/>
    <property type="match status" value="1"/>
</dbReference>